<feature type="compositionally biased region" description="Basic and acidic residues" evidence="1">
    <location>
        <begin position="469"/>
        <end position="482"/>
    </location>
</feature>
<feature type="compositionally biased region" description="Polar residues" evidence="1">
    <location>
        <begin position="155"/>
        <end position="164"/>
    </location>
</feature>
<feature type="compositionally biased region" description="Polar residues" evidence="1">
    <location>
        <begin position="137"/>
        <end position="147"/>
    </location>
</feature>
<gene>
    <name evidence="2" type="ORF">CLUMA_CG014285</name>
</gene>
<feature type="region of interest" description="Disordered" evidence="1">
    <location>
        <begin position="245"/>
        <end position="434"/>
    </location>
</feature>
<evidence type="ECO:0000256" key="1">
    <source>
        <dbReference type="SAM" id="MobiDB-lite"/>
    </source>
</evidence>
<organism evidence="2 3">
    <name type="scientific">Clunio marinus</name>
    <dbReference type="NCBI Taxonomy" id="568069"/>
    <lineage>
        <taxon>Eukaryota</taxon>
        <taxon>Metazoa</taxon>
        <taxon>Ecdysozoa</taxon>
        <taxon>Arthropoda</taxon>
        <taxon>Hexapoda</taxon>
        <taxon>Insecta</taxon>
        <taxon>Pterygota</taxon>
        <taxon>Neoptera</taxon>
        <taxon>Endopterygota</taxon>
        <taxon>Diptera</taxon>
        <taxon>Nematocera</taxon>
        <taxon>Chironomoidea</taxon>
        <taxon>Chironomidae</taxon>
        <taxon>Clunio</taxon>
    </lineage>
</organism>
<protein>
    <submittedName>
        <fullName evidence="2">CLUMA_CG014285, isoform A</fullName>
    </submittedName>
</protein>
<dbReference type="AlphaFoldDB" id="A0A1J1IPM4"/>
<keyword evidence="3" id="KW-1185">Reference proteome</keyword>
<feature type="compositionally biased region" description="Gly residues" evidence="1">
    <location>
        <begin position="383"/>
        <end position="400"/>
    </location>
</feature>
<feature type="compositionally biased region" description="Polar residues" evidence="1">
    <location>
        <begin position="275"/>
        <end position="284"/>
    </location>
</feature>
<feature type="region of interest" description="Disordered" evidence="1">
    <location>
        <begin position="90"/>
        <end position="167"/>
    </location>
</feature>
<accession>A0A1J1IPM4</accession>
<feature type="compositionally biased region" description="Low complexity" evidence="1">
    <location>
        <begin position="115"/>
        <end position="136"/>
    </location>
</feature>
<feature type="compositionally biased region" description="Polar residues" evidence="1">
    <location>
        <begin position="293"/>
        <end position="305"/>
    </location>
</feature>
<dbReference type="EMBL" id="CVRI01000055">
    <property type="protein sequence ID" value="CRL01500.1"/>
    <property type="molecule type" value="Genomic_DNA"/>
</dbReference>
<dbReference type="Proteomes" id="UP000183832">
    <property type="component" value="Unassembled WGS sequence"/>
</dbReference>
<feature type="region of interest" description="Disordered" evidence="1">
    <location>
        <begin position="191"/>
        <end position="217"/>
    </location>
</feature>
<evidence type="ECO:0000313" key="3">
    <source>
        <dbReference type="Proteomes" id="UP000183832"/>
    </source>
</evidence>
<feature type="compositionally biased region" description="Basic residues" evidence="1">
    <location>
        <begin position="318"/>
        <end position="329"/>
    </location>
</feature>
<feature type="compositionally biased region" description="Polar residues" evidence="1">
    <location>
        <begin position="251"/>
        <end position="265"/>
    </location>
</feature>
<reference evidence="2 3" key="1">
    <citation type="submission" date="2015-04" db="EMBL/GenBank/DDBJ databases">
        <authorList>
            <person name="Syromyatnikov M.Y."/>
            <person name="Popov V.N."/>
        </authorList>
    </citation>
    <scope>NUCLEOTIDE SEQUENCE [LARGE SCALE GENOMIC DNA]</scope>
</reference>
<feature type="compositionally biased region" description="Basic and acidic residues" evidence="1">
    <location>
        <begin position="506"/>
        <end position="516"/>
    </location>
</feature>
<evidence type="ECO:0000313" key="2">
    <source>
        <dbReference type="EMBL" id="CRL01500.1"/>
    </source>
</evidence>
<feature type="region of interest" description="Disordered" evidence="1">
    <location>
        <begin position="469"/>
        <end position="516"/>
    </location>
</feature>
<dbReference type="OrthoDB" id="7791344at2759"/>
<feature type="compositionally biased region" description="Low complexity" evidence="1">
    <location>
        <begin position="202"/>
        <end position="213"/>
    </location>
</feature>
<sequence length="516" mass="57262">MIENTTTEKQKQSDNEPKITLVNERKILNLTRHETKEIFDLRLTSRTFLLFGVFRLKTCDFFNRCFLRIVCEMETKKVSDDEGLVEIYAGKNGNQGSENDDDSDTNDSVHLPATSPISSSSGVFSCGSASSSNFASKPTTPTNLQLTDKSDDENLSPTNNNRNANEVIALKDNAEEGIGALVITKRCDNEEIDSDNKNNRYSSSMGKASTSKSVKIRLKHRHTRKSFDDEIVIYESDSSLQIDPRRRNVHTMYSNRTTHQNTNRDAISRRKSEENSTQPSNQIVSILKRKDSSTSSNASLVTFSPNVIDMEPTTSSRRTTHRQGILKKRSSLDESLRFSRSHSPSSASSESEKGCLVKNNRRRNSSEEINNHGILKQKSYDSSGGGSAAGYSSGIGGSSGGYNTPNSSSSTGVQGILKKPSLTPSDHNEQPTKHVSISEAVILAAAELCKDMIIIDDIQSESSYIKPILKVESDHSQPERRPKPILKKNHSSENEEIRSILKSRKSSREESLQDDL</sequence>
<feature type="compositionally biased region" description="Polar residues" evidence="1">
    <location>
        <begin position="403"/>
        <end position="413"/>
    </location>
</feature>
<proteinExistence type="predicted"/>
<name>A0A1J1IPM4_9DIPT</name>
<feature type="compositionally biased region" description="Basic and acidic residues" evidence="1">
    <location>
        <begin position="490"/>
        <end position="499"/>
    </location>
</feature>